<gene>
    <name evidence="2" type="ORF">KQI20_00380</name>
</gene>
<evidence type="ECO:0000313" key="3">
    <source>
        <dbReference type="Proteomes" id="UP001196301"/>
    </source>
</evidence>
<name>A0ABS6DSR0_9FIRM</name>
<dbReference type="CDD" id="cd08563">
    <property type="entry name" value="GDPD_TtGDE_like"/>
    <property type="match status" value="1"/>
</dbReference>
<feature type="domain" description="GP-PDE" evidence="1">
    <location>
        <begin position="1"/>
        <end position="243"/>
    </location>
</feature>
<dbReference type="PANTHER" id="PTHR46211">
    <property type="entry name" value="GLYCEROPHOSPHORYL DIESTER PHOSPHODIESTERASE"/>
    <property type="match status" value="1"/>
</dbReference>
<evidence type="ECO:0000259" key="1">
    <source>
        <dbReference type="PROSITE" id="PS51704"/>
    </source>
</evidence>
<dbReference type="Proteomes" id="UP001196301">
    <property type="component" value="Unassembled WGS sequence"/>
</dbReference>
<comment type="caution">
    <text evidence="2">The sequence shown here is derived from an EMBL/GenBank/DDBJ whole genome shotgun (WGS) entry which is preliminary data.</text>
</comment>
<dbReference type="EMBL" id="JAHLOQ010000001">
    <property type="protein sequence ID" value="MBU5334881.1"/>
    <property type="molecule type" value="Genomic_DNA"/>
</dbReference>
<dbReference type="PANTHER" id="PTHR46211:SF1">
    <property type="entry name" value="GLYCEROPHOSPHODIESTER PHOSPHODIESTERASE, CYTOPLASMIC"/>
    <property type="match status" value="1"/>
</dbReference>
<protein>
    <submittedName>
        <fullName evidence="2">Glycerophosphodiester phosphodiesterase</fullName>
    </submittedName>
</protein>
<dbReference type="Pfam" id="PF03009">
    <property type="entry name" value="GDPD"/>
    <property type="match status" value="1"/>
</dbReference>
<reference evidence="2 3" key="1">
    <citation type="submission" date="2021-06" db="EMBL/GenBank/DDBJ databases">
        <authorList>
            <person name="Sun Q."/>
            <person name="Li D."/>
        </authorList>
    </citation>
    <scope>NUCLEOTIDE SEQUENCE [LARGE SCALE GENOMIC DNA]</scope>
    <source>
        <strain evidence="2 3">N19</strain>
    </source>
</reference>
<accession>A0ABS6DSR0</accession>
<proteinExistence type="predicted"/>
<dbReference type="PROSITE" id="PS51704">
    <property type="entry name" value="GP_PDE"/>
    <property type="match status" value="1"/>
</dbReference>
<sequence length="247" mass="28424">MNIYAHRGNSGFYPENTMYAFKKSIDLDICGIELDVQKTKDGILVVHHDETLGRVFDGKGSIKKITFDELRKADLNDEKLRDKSDCKIPTLEEVLKLIEPTNLTLNIEIKNNKVKYKGIEEDVVNLVKEHNMEDRVLISSFNSKSLKRISKLDENIKTAYLVGPLTFKFRNLKKVLKICKECKCTYIHPSYDVVNKEFVKEAHKKGLLVQVYTVNSITIMKKLLKLKVDGVFTNYPKIINTIVNDQL</sequence>
<evidence type="ECO:0000313" key="2">
    <source>
        <dbReference type="EMBL" id="MBU5334881.1"/>
    </source>
</evidence>
<dbReference type="InterPro" id="IPR030395">
    <property type="entry name" value="GP_PDE_dom"/>
</dbReference>
<dbReference type="RefSeq" id="WP_216568052.1">
    <property type="nucleotide sequence ID" value="NZ_JAHLOQ010000001.1"/>
</dbReference>
<organism evidence="2 3">
    <name type="scientific">Intestinibacter bartlettii</name>
    <dbReference type="NCBI Taxonomy" id="261299"/>
    <lineage>
        <taxon>Bacteria</taxon>
        <taxon>Bacillati</taxon>
        <taxon>Bacillota</taxon>
        <taxon>Clostridia</taxon>
        <taxon>Peptostreptococcales</taxon>
        <taxon>Peptostreptococcaceae</taxon>
        <taxon>Intestinibacter</taxon>
    </lineage>
</organism>
<keyword evidence="3" id="KW-1185">Reference proteome</keyword>